<protein>
    <submittedName>
        <fullName evidence="1">Uncharacterized protein</fullName>
    </submittedName>
</protein>
<accession>A0A081NTM6</accession>
<keyword evidence="2" id="KW-1185">Reference proteome</keyword>
<evidence type="ECO:0000313" key="2">
    <source>
        <dbReference type="Proteomes" id="UP000028123"/>
    </source>
</evidence>
<organism evidence="1 2">
    <name type="scientific">Paenibacillus tyrfis</name>
    <dbReference type="NCBI Taxonomy" id="1501230"/>
    <lineage>
        <taxon>Bacteria</taxon>
        <taxon>Bacillati</taxon>
        <taxon>Bacillota</taxon>
        <taxon>Bacilli</taxon>
        <taxon>Bacillales</taxon>
        <taxon>Paenibacillaceae</taxon>
        <taxon>Paenibacillus</taxon>
    </lineage>
</organism>
<dbReference type="AlphaFoldDB" id="A0A081NTM6"/>
<name>A0A081NTM6_9BACL</name>
<proteinExistence type="predicted"/>
<evidence type="ECO:0000313" key="1">
    <source>
        <dbReference type="EMBL" id="KEQ21799.1"/>
    </source>
</evidence>
<dbReference type="EMBL" id="JNVM01000062">
    <property type="protein sequence ID" value="KEQ21799.1"/>
    <property type="molecule type" value="Genomic_DNA"/>
</dbReference>
<gene>
    <name evidence="1" type="ORF">ET33_33730</name>
</gene>
<comment type="caution">
    <text evidence="1">The sequence shown here is derived from an EMBL/GenBank/DDBJ whole genome shotgun (WGS) entry which is preliminary data.</text>
</comment>
<reference evidence="1 2" key="1">
    <citation type="submission" date="2014-06" db="EMBL/GenBank/DDBJ databases">
        <title>Draft genome sequence of Paenibacillus sp. MSt1.</title>
        <authorList>
            <person name="Aw Y.K."/>
            <person name="Ong K.S."/>
            <person name="Gan H.M."/>
            <person name="Lee S.M."/>
        </authorList>
    </citation>
    <scope>NUCLEOTIDE SEQUENCE [LARGE SCALE GENOMIC DNA]</scope>
    <source>
        <strain evidence="1 2">MSt1</strain>
    </source>
</reference>
<sequence>MQDITYLKKHNCFYILMTSAEEEGKTEVLVIPCEKFPSMDHAWEKRFMRLAIRKASNLSTIYFPQRKESY</sequence>
<dbReference type="Proteomes" id="UP000028123">
    <property type="component" value="Unassembled WGS sequence"/>
</dbReference>